<dbReference type="SUPFAM" id="SSF56349">
    <property type="entry name" value="DNA breaking-rejoining enzymes"/>
    <property type="match status" value="1"/>
</dbReference>
<sequence>MTQYPLKRKIYTRHIPYTQKWNNRGIPMPSIKEKLRLTDTFIKKLALSSGKQEYFQDTEVLSLFLRVGKRDKVFCVIKRLKGGNVREISLASASLLTTEAARLRAKEILLDIALGKDPTQRRQLSEMQKMTLQEALDKYLEISTLKESTRQKTYLYPFQHYLPDWLPDKVTSITGDRVVNKYKELTKNNTIRTTTIQGLFRALRAVLNFIKSDWKGPEPLFTENPVSKLASSNSRLWVKQEARTRILFEHEVPLLYNYLKERLRDPGSDHIVPAYFIFVLFTGCRRNEAATLTRHDVDLENGFVTFKDTKTVDRTIPLSEPLIELLLRLKTETGGPWVFPGRGKTGHLTEPKKTLASVIKTHNMKPFCIHDLRRTFITYAKGVAPAMAVDNLVGHKTQTVSAKHYEFPTPESLREPMETITAKLLELSMNVVKSKKREVPLESPFWASLTMDP</sequence>
<gene>
    <name evidence="6" type="ORF">UBAL3_95660014</name>
</gene>
<dbReference type="InterPro" id="IPR013762">
    <property type="entry name" value="Integrase-like_cat_sf"/>
</dbReference>
<keyword evidence="7" id="KW-1185">Reference proteome</keyword>
<dbReference type="InterPro" id="IPR011010">
    <property type="entry name" value="DNA_brk_join_enz"/>
</dbReference>
<evidence type="ECO:0000259" key="5">
    <source>
        <dbReference type="PROSITE" id="PS51898"/>
    </source>
</evidence>
<organism evidence="6 7">
    <name type="scientific">Leptospirillum ferrodiazotrophum</name>
    <dbReference type="NCBI Taxonomy" id="412449"/>
    <lineage>
        <taxon>Bacteria</taxon>
        <taxon>Pseudomonadati</taxon>
        <taxon>Nitrospirota</taxon>
        <taxon>Nitrospiria</taxon>
        <taxon>Nitrospirales</taxon>
        <taxon>Nitrospiraceae</taxon>
        <taxon>Leptospirillum</taxon>
    </lineage>
</organism>
<comment type="similarity">
    <text evidence="1">Belongs to the 'phage' integrase family.</text>
</comment>
<evidence type="ECO:0000256" key="1">
    <source>
        <dbReference type="ARBA" id="ARBA00008857"/>
    </source>
</evidence>
<dbReference type="GO" id="GO:0015074">
    <property type="term" value="P:DNA integration"/>
    <property type="evidence" value="ECO:0007669"/>
    <property type="project" value="UniProtKB-KW"/>
</dbReference>
<dbReference type="PANTHER" id="PTHR30629:SF2">
    <property type="entry name" value="PROPHAGE INTEGRASE INTS-RELATED"/>
    <property type="match status" value="1"/>
</dbReference>
<reference evidence="6 7" key="1">
    <citation type="journal article" date="2009" name="Appl. Environ. Microbiol.">
        <title>Community genomic and proteomic analyses of chemoautotrophic iron-oxidizing "Leptospirillum rubarum" (Group II) and "Leptospirillum ferrodiazotrophum" (Group III) bacteria in acid mine drainage biofilms.</title>
        <authorList>
            <person name="Goltsman D.S."/>
            <person name="Denef V.J."/>
            <person name="Singer S.W."/>
            <person name="VerBerkmoes N.C."/>
            <person name="Lefsrud M."/>
            <person name="Mueller R.S."/>
            <person name="Dick G.J."/>
            <person name="Sun C.L."/>
            <person name="Wheeler K.E."/>
            <person name="Zemla A."/>
            <person name="Baker B.J."/>
            <person name="Hauser L."/>
            <person name="Land M."/>
            <person name="Shah M.B."/>
            <person name="Thelen M.P."/>
            <person name="Hettich R.L."/>
            <person name="Banfield J.F."/>
        </authorList>
    </citation>
    <scope>NUCLEOTIDE SEQUENCE [LARGE SCALE GENOMIC DNA]</scope>
</reference>
<dbReference type="Gene3D" id="1.10.150.130">
    <property type="match status" value="1"/>
</dbReference>
<dbReference type="InterPro" id="IPR002104">
    <property type="entry name" value="Integrase_catalytic"/>
</dbReference>
<dbReference type="InterPro" id="IPR050808">
    <property type="entry name" value="Phage_Integrase"/>
</dbReference>
<proteinExistence type="inferred from homology"/>
<dbReference type="InterPro" id="IPR038488">
    <property type="entry name" value="Integrase_DNA-bd_sf"/>
</dbReference>
<evidence type="ECO:0000256" key="3">
    <source>
        <dbReference type="ARBA" id="ARBA00023125"/>
    </source>
</evidence>
<protein>
    <submittedName>
        <fullName evidence="6">Phage integrase family protein</fullName>
    </submittedName>
</protein>
<keyword evidence="4" id="KW-0233">DNA recombination</keyword>
<feature type="domain" description="Tyr recombinase" evidence="5">
    <location>
        <begin position="242"/>
        <end position="418"/>
    </location>
</feature>
<dbReference type="PROSITE" id="PS51898">
    <property type="entry name" value="TYR_RECOMBINASE"/>
    <property type="match status" value="1"/>
</dbReference>
<evidence type="ECO:0000256" key="2">
    <source>
        <dbReference type="ARBA" id="ARBA00022908"/>
    </source>
</evidence>
<evidence type="ECO:0000256" key="4">
    <source>
        <dbReference type="ARBA" id="ARBA00023172"/>
    </source>
</evidence>
<keyword evidence="3" id="KW-0238">DNA-binding</keyword>
<dbReference type="GO" id="GO:0003677">
    <property type="term" value="F:DNA binding"/>
    <property type="evidence" value="ECO:0007669"/>
    <property type="project" value="UniProtKB-KW"/>
</dbReference>
<name>C6I0A6_9BACT</name>
<dbReference type="GO" id="GO:0006310">
    <property type="term" value="P:DNA recombination"/>
    <property type="evidence" value="ECO:0007669"/>
    <property type="project" value="UniProtKB-KW"/>
</dbReference>
<evidence type="ECO:0000313" key="7">
    <source>
        <dbReference type="Proteomes" id="UP000009374"/>
    </source>
</evidence>
<dbReference type="Gene3D" id="1.10.443.10">
    <property type="entry name" value="Intergrase catalytic core"/>
    <property type="match status" value="1"/>
</dbReference>
<dbReference type="Gene3D" id="3.30.160.390">
    <property type="entry name" value="Integrase, DNA-binding domain"/>
    <property type="match status" value="1"/>
</dbReference>
<dbReference type="Proteomes" id="UP000009374">
    <property type="component" value="Unassembled WGS sequence"/>
</dbReference>
<dbReference type="PANTHER" id="PTHR30629">
    <property type="entry name" value="PROPHAGE INTEGRASE"/>
    <property type="match status" value="1"/>
</dbReference>
<dbReference type="InterPro" id="IPR025166">
    <property type="entry name" value="Integrase_DNA_bind_dom"/>
</dbReference>
<evidence type="ECO:0000313" key="6">
    <source>
        <dbReference type="EMBL" id="EES51725.1"/>
    </source>
</evidence>
<accession>C6I0A6</accession>
<dbReference type="InterPro" id="IPR010998">
    <property type="entry name" value="Integrase_recombinase_N"/>
</dbReference>
<dbReference type="Pfam" id="PF00589">
    <property type="entry name" value="Phage_integrase"/>
    <property type="match status" value="1"/>
</dbReference>
<dbReference type="AlphaFoldDB" id="C6I0A6"/>
<dbReference type="EMBL" id="GG693886">
    <property type="protein sequence ID" value="EES51725.1"/>
    <property type="molecule type" value="Genomic_DNA"/>
</dbReference>
<dbReference type="Pfam" id="PF13356">
    <property type="entry name" value="Arm-DNA-bind_3"/>
    <property type="match status" value="1"/>
</dbReference>
<keyword evidence="2" id="KW-0229">DNA integration</keyword>
<dbReference type="CDD" id="cd00796">
    <property type="entry name" value="INT_Rci_Hp1_C"/>
    <property type="match status" value="1"/>
</dbReference>